<dbReference type="InterPro" id="IPR000073">
    <property type="entry name" value="AB_hydrolase_1"/>
</dbReference>
<keyword evidence="3" id="KW-1185">Reference proteome</keyword>
<evidence type="ECO:0000313" key="3">
    <source>
        <dbReference type="Proteomes" id="UP001501222"/>
    </source>
</evidence>
<accession>A0ABP6Z7K4</accession>
<dbReference type="GO" id="GO:0016787">
    <property type="term" value="F:hydrolase activity"/>
    <property type="evidence" value="ECO:0007669"/>
    <property type="project" value="UniProtKB-KW"/>
</dbReference>
<dbReference type="PANTHER" id="PTHR37017:SF11">
    <property type="entry name" value="ESTERASE_LIPASE_THIOESTERASE DOMAIN-CONTAINING PROTEIN"/>
    <property type="match status" value="1"/>
</dbReference>
<feature type="domain" description="AB hydrolase-1" evidence="1">
    <location>
        <begin position="4"/>
        <end position="225"/>
    </location>
</feature>
<reference evidence="3" key="1">
    <citation type="journal article" date="2019" name="Int. J. Syst. Evol. Microbiol.">
        <title>The Global Catalogue of Microorganisms (GCM) 10K type strain sequencing project: providing services to taxonomists for standard genome sequencing and annotation.</title>
        <authorList>
            <consortium name="The Broad Institute Genomics Platform"/>
            <consortium name="The Broad Institute Genome Sequencing Center for Infectious Disease"/>
            <person name="Wu L."/>
            <person name="Ma J."/>
        </authorList>
    </citation>
    <scope>NUCLEOTIDE SEQUENCE [LARGE SCALE GENOMIC DNA]</scope>
    <source>
        <strain evidence="3">JCM 16928</strain>
    </source>
</reference>
<dbReference type="Pfam" id="PF12697">
    <property type="entry name" value="Abhydrolase_6"/>
    <property type="match status" value="1"/>
</dbReference>
<evidence type="ECO:0000259" key="1">
    <source>
        <dbReference type="Pfam" id="PF12697"/>
    </source>
</evidence>
<keyword evidence="2" id="KW-0378">Hydrolase</keyword>
<name>A0ABP6Z7K4_9ACTN</name>
<dbReference type="InterPro" id="IPR052897">
    <property type="entry name" value="Sec-Metab_Biosynth_Hydrolase"/>
</dbReference>
<comment type="caution">
    <text evidence="2">The sequence shown here is derived from an EMBL/GenBank/DDBJ whole genome shotgun (WGS) entry which is preliminary data.</text>
</comment>
<dbReference type="PANTHER" id="PTHR37017">
    <property type="entry name" value="AB HYDROLASE-1 DOMAIN-CONTAINING PROTEIN-RELATED"/>
    <property type="match status" value="1"/>
</dbReference>
<dbReference type="Gene3D" id="3.40.50.1820">
    <property type="entry name" value="alpha/beta hydrolase"/>
    <property type="match status" value="1"/>
</dbReference>
<organism evidence="2 3">
    <name type="scientific">Kribbella ginsengisoli</name>
    <dbReference type="NCBI Taxonomy" id="363865"/>
    <lineage>
        <taxon>Bacteria</taxon>
        <taxon>Bacillati</taxon>
        <taxon>Actinomycetota</taxon>
        <taxon>Actinomycetes</taxon>
        <taxon>Propionibacteriales</taxon>
        <taxon>Kribbellaceae</taxon>
        <taxon>Kribbella</taxon>
    </lineage>
</organism>
<dbReference type="EMBL" id="BAABAA010000029">
    <property type="protein sequence ID" value="GAA3600365.1"/>
    <property type="molecule type" value="Genomic_DNA"/>
</dbReference>
<protein>
    <submittedName>
        <fullName evidence="2">Alpha/beta fold hydrolase</fullName>
    </submittedName>
</protein>
<dbReference type="InterPro" id="IPR029058">
    <property type="entry name" value="AB_hydrolase_fold"/>
</dbReference>
<evidence type="ECO:0000313" key="2">
    <source>
        <dbReference type="EMBL" id="GAA3600365.1"/>
    </source>
</evidence>
<dbReference type="RefSeq" id="WP_344850543.1">
    <property type="nucleotide sequence ID" value="NZ_BAABAA010000029.1"/>
</dbReference>
<gene>
    <name evidence="2" type="ORF">GCM10022235_85360</name>
</gene>
<dbReference type="SUPFAM" id="SSF53474">
    <property type="entry name" value="alpha/beta-Hydrolases"/>
    <property type="match status" value="1"/>
</dbReference>
<dbReference type="Proteomes" id="UP001501222">
    <property type="component" value="Unassembled WGS sequence"/>
</dbReference>
<sequence>MGAFVLVPGAWHGGWCYGRVANLLRAAGHDAYTPTLTGLGERGHLAGMPISLRTHVADIIGVIEYEDLSDVVLCGHSYAGMVITGVAAALGDRIRSLVYLDGRVPDDGVALLDLISAGQREYVLTAAKTGGVIGPLPAAAFGLTGDDASWVDSKCTPQPVLTFVESVRLTGREKEVPNHTYVRAIRYEDAGLTALYERFSKDPLWKAVTIDSGHEMMIENPKELSKVLLGELVR</sequence>
<proteinExistence type="predicted"/>